<dbReference type="InterPro" id="IPR036217">
    <property type="entry name" value="MethylDNA_cys_MeTrfase_DNAb"/>
</dbReference>
<evidence type="ECO:0000313" key="10">
    <source>
        <dbReference type="EMBL" id="OCB89840.1"/>
    </source>
</evidence>
<name>A0A9Q5I1N7_SANBA</name>
<evidence type="ECO:0000256" key="2">
    <source>
        <dbReference type="ARBA" id="ARBA00022679"/>
    </source>
</evidence>
<dbReference type="NCBIfam" id="NF002010">
    <property type="entry name" value="PRK00811.1"/>
    <property type="match status" value="1"/>
</dbReference>
<evidence type="ECO:0000256" key="6">
    <source>
        <dbReference type="PROSITE-ProRule" id="PRU00354"/>
    </source>
</evidence>
<evidence type="ECO:0000259" key="9">
    <source>
        <dbReference type="PROSITE" id="PS51006"/>
    </source>
</evidence>
<dbReference type="InterPro" id="IPR030374">
    <property type="entry name" value="PABS"/>
</dbReference>
<comment type="similarity">
    <text evidence="1 7">Belongs to the spermidine/spermine synthase family.</text>
</comment>
<dbReference type="GO" id="GO:0016765">
    <property type="term" value="F:transferase activity, transferring alkyl or aryl (other than methyl) groups"/>
    <property type="evidence" value="ECO:0007669"/>
    <property type="project" value="UniProtKB-ARBA"/>
</dbReference>
<feature type="active site" description="Proton acceptor" evidence="6">
    <location>
        <position position="166"/>
    </location>
</feature>
<dbReference type="Pfam" id="PF16653">
    <property type="entry name" value="Sacchrp_dh_C"/>
    <property type="match status" value="1"/>
</dbReference>
<dbReference type="Pfam" id="PF01564">
    <property type="entry name" value="Spermine_synth"/>
    <property type="match status" value="1"/>
</dbReference>
<dbReference type="InterPro" id="IPR037163">
    <property type="entry name" value="Spermidine_synt_N_sf"/>
</dbReference>
<dbReference type="InterPro" id="IPR005097">
    <property type="entry name" value="Sacchrp_dh_NADP-bd"/>
</dbReference>
<dbReference type="NCBIfam" id="TIGR00417">
    <property type="entry name" value="speE"/>
    <property type="match status" value="1"/>
</dbReference>
<keyword evidence="6" id="KW-0620">Polyamine biosynthesis</keyword>
<proteinExistence type="inferred from homology"/>
<dbReference type="FunFam" id="3.40.50.720:FF:000072">
    <property type="entry name" value="Saccharopine dehydrogenase [NADP(+), L-glutamate-forming]"/>
    <property type="match status" value="1"/>
</dbReference>
<evidence type="ECO:0000256" key="1">
    <source>
        <dbReference type="ARBA" id="ARBA00007867"/>
    </source>
</evidence>
<dbReference type="InterPro" id="IPR036388">
    <property type="entry name" value="WH-like_DNA-bd_sf"/>
</dbReference>
<dbReference type="PROSITE" id="PS01330">
    <property type="entry name" value="PABS_1"/>
    <property type="match status" value="1"/>
</dbReference>
<evidence type="ECO:0000256" key="8">
    <source>
        <dbReference type="SAM" id="MobiDB-lite"/>
    </source>
</evidence>
<dbReference type="CDD" id="cd02440">
    <property type="entry name" value="AdoMet_MTases"/>
    <property type="match status" value="1"/>
</dbReference>
<dbReference type="SUPFAM" id="SSF55347">
    <property type="entry name" value="Glyceraldehyde-3-phosphate dehydrogenase-like, C-terminal domain"/>
    <property type="match status" value="1"/>
</dbReference>
<protein>
    <submittedName>
        <fullName evidence="10">Spermidine synthase</fullName>
    </submittedName>
</protein>
<sequence>MAPLSHPSIIDSWFREISSQWPGQAMTLKVNKILHVEKSKYQDVLVFESSTYGNVLVLDGAIQCTERDEFSYQEMIAHLPLACHPNPKKVLVIGGGDGGVVREVLKHESVENVVLVDIDEAVIRVSKQYMPFMSNLLDDPRVTVFIGDGFKFLADKTSTYDVIVTDSSDPLGPAASLFQKPYFQLIHDALAPGGHACSQGECLWLHLPLIYELRETTKAIFPTVAYAYTTIPTYPSGQIGFTLAAKAAGRDLRTPLRQVPNCKYYNSEVHRAAFVLPEFGRAKIEENKDIAPVLAKTVGPKKKILLLGSGFVARPAAEYLARNRANLITVACRTLSSAQAFADGLANTTAISLDVNNPEALEAAVAGHDLVISLIPYTHHAKVVKAAINGKTHVVTTSYVSPAVRALDEEAKAAGIVVMNEIGLDPGIDHLYAVKTITEVHEKGGKVKEFHSYCGGLPAPASANNPLGYKFSWSSRGVLLALLNSASYYSEGKRKDVPGSELMGEAKPYYISPAYAFVAYPNRDSTPFREAYNIPEAETVVRGTLRYQGFPEFIAVLVKLGWLDTDEKDWLNEPLSLAEVTQKAIGANDSSEVSLVERIEALCNFPSASERTRIISGLRWLGLLSSEKVAPRAGNLLDTLCARLEKLMQYGPGERDFIMLQHRFVVEWTDGKQDTITSTLELYGEPTGSGYSAMARTVGIPCGIATQLVLDGVLNKTGIQAPYTMDIINPIKKILESEGLALKFLPNGTDIPWQRVVSSSGKISSRGPGTEGAQRQREALEAEGVEVRVTREGEFVVNWGAYGWFPERVDVNVNNLTTNANGLDNEDGEVDASLGAGGEAGETENGET</sequence>
<dbReference type="GO" id="GO:0004753">
    <property type="term" value="F:saccharopine dehydrogenase activity"/>
    <property type="evidence" value="ECO:0007669"/>
    <property type="project" value="TreeGrafter"/>
</dbReference>
<dbReference type="OrthoDB" id="10059875at2759"/>
<gene>
    <name evidence="10" type="ORF">A7U60_g2950</name>
</gene>
<keyword evidence="3" id="KW-0521">NADP</keyword>
<keyword evidence="5" id="KW-0028">Amino-acid biosynthesis</keyword>
<evidence type="ECO:0000256" key="4">
    <source>
        <dbReference type="ARBA" id="ARBA00023002"/>
    </source>
</evidence>
<keyword evidence="5" id="KW-0457">Lysine biosynthesis</keyword>
<dbReference type="FunFam" id="3.40.50.150:FF:000013">
    <property type="entry name" value="Spermidine synthase"/>
    <property type="match status" value="1"/>
</dbReference>
<dbReference type="InterPro" id="IPR029063">
    <property type="entry name" value="SAM-dependent_MTases_sf"/>
</dbReference>
<dbReference type="InterPro" id="IPR035246">
    <property type="entry name" value="Spermidine_synt_N"/>
</dbReference>
<dbReference type="Gene3D" id="3.40.50.720">
    <property type="entry name" value="NAD(P)-binding Rossmann-like Domain"/>
    <property type="match status" value="1"/>
</dbReference>
<dbReference type="SUPFAM" id="SSF53335">
    <property type="entry name" value="S-adenosyl-L-methionine-dependent methyltransferases"/>
    <property type="match status" value="1"/>
</dbReference>
<evidence type="ECO:0000313" key="11">
    <source>
        <dbReference type="Proteomes" id="UP000757232"/>
    </source>
</evidence>
<comment type="caution">
    <text evidence="10">The sequence shown here is derived from an EMBL/GenBank/DDBJ whole genome shotgun (WGS) entry which is preliminary data.</text>
</comment>
<dbReference type="Gene3D" id="1.10.1870.10">
    <property type="entry name" value="Domain 3, Saccharopine reductase"/>
    <property type="match status" value="1"/>
</dbReference>
<dbReference type="FunFam" id="2.30.140.10:FF:000001">
    <property type="entry name" value="SPE3p Spermidine synthase"/>
    <property type="match status" value="1"/>
</dbReference>
<evidence type="ECO:0000256" key="5">
    <source>
        <dbReference type="ARBA" id="ARBA00023154"/>
    </source>
</evidence>
<dbReference type="GO" id="GO:0006281">
    <property type="term" value="P:DNA repair"/>
    <property type="evidence" value="ECO:0007669"/>
    <property type="project" value="InterPro"/>
</dbReference>
<dbReference type="SUPFAM" id="SSF51735">
    <property type="entry name" value="NAD(P)-binding Rossmann-fold domains"/>
    <property type="match status" value="1"/>
</dbReference>
<feature type="region of interest" description="Disordered" evidence="8">
    <location>
        <begin position="758"/>
        <end position="777"/>
    </location>
</feature>
<dbReference type="InterPro" id="IPR051168">
    <property type="entry name" value="AASS"/>
</dbReference>
<dbReference type="Gene3D" id="2.30.140.10">
    <property type="entry name" value="Spermidine synthase, tetramerisation domain"/>
    <property type="match status" value="1"/>
</dbReference>
<dbReference type="HAMAP" id="MF_00198">
    <property type="entry name" value="Spermidine_synth"/>
    <property type="match status" value="1"/>
</dbReference>
<organism evidence="10 11">
    <name type="scientific">Sanghuangporus baumii</name>
    <name type="common">Phellinus baumii</name>
    <dbReference type="NCBI Taxonomy" id="108892"/>
    <lineage>
        <taxon>Eukaryota</taxon>
        <taxon>Fungi</taxon>
        <taxon>Dikarya</taxon>
        <taxon>Basidiomycota</taxon>
        <taxon>Agaricomycotina</taxon>
        <taxon>Agaricomycetes</taxon>
        <taxon>Hymenochaetales</taxon>
        <taxon>Hymenochaetaceae</taxon>
        <taxon>Sanghuangporus</taxon>
    </lineage>
</organism>
<evidence type="ECO:0000256" key="3">
    <source>
        <dbReference type="ARBA" id="ARBA00022857"/>
    </source>
</evidence>
<keyword evidence="11" id="KW-1185">Reference proteome</keyword>
<dbReference type="GO" id="GO:0006596">
    <property type="term" value="P:polyamine biosynthetic process"/>
    <property type="evidence" value="ECO:0007669"/>
    <property type="project" value="UniProtKB-UniRule"/>
</dbReference>
<dbReference type="GO" id="GO:0019878">
    <property type="term" value="P:lysine biosynthetic process via aminoadipic acid"/>
    <property type="evidence" value="ECO:0007669"/>
    <property type="project" value="TreeGrafter"/>
</dbReference>
<dbReference type="InterPro" id="IPR030373">
    <property type="entry name" value="PABS_CS"/>
</dbReference>
<feature type="region of interest" description="Disordered" evidence="8">
    <location>
        <begin position="819"/>
        <end position="848"/>
    </location>
</feature>
<dbReference type="Gene3D" id="3.30.360.10">
    <property type="entry name" value="Dihydrodipicolinate Reductase, domain 2"/>
    <property type="match status" value="1"/>
</dbReference>
<dbReference type="Pfam" id="PF17284">
    <property type="entry name" value="Spermine_synt_N"/>
    <property type="match status" value="1"/>
</dbReference>
<dbReference type="Gene3D" id="3.40.50.150">
    <property type="entry name" value="Vaccinia Virus protein VP39"/>
    <property type="match status" value="1"/>
</dbReference>
<dbReference type="EMBL" id="LNZH02000147">
    <property type="protein sequence ID" value="OCB89840.1"/>
    <property type="molecule type" value="Genomic_DNA"/>
</dbReference>
<dbReference type="AlphaFoldDB" id="A0A9Q5I1N7"/>
<reference evidence="10" key="1">
    <citation type="submission" date="2016-06" db="EMBL/GenBank/DDBJ databases">
        <title>Draft Genome sequence of the fungus Inonotus baumii.</title>
        <authorList>
            <person name="Zhu H."/>
            <person name="Lin W."/>
        </authorList>
    </citation>
    <scope>NUCLEOTIDE SEQUENCE</scope>
    <source>
        <strain evidence="10">821</strain>
    </source>
</reference>
<dbReference type="PANTHER" id="PTHR11133:SF22">
    <property type="entry name" value="ALPHA-AMINOADIPIC SEMIALDEHYDE SYNTHASE, MITOCHONDRIAL"/>
    <property type="match status" value="1"/>
</dbReference>
<dbReference type="InterPro" id="IPR036291">
    <property type="entry name" value="NAD(P)-bd_dom_sf"/>
</dbReference>
<dbReference type="InterPro" id="IPR001045">
    <property type="entry name" value="Spermi_synthase"/>
</dbReference>
<dbReference type="Pfam" id="PF03435">
    <property type="entry name" value="Sacchrp_dh_NADP"/>
    <property type="match status" value="1"/>
</dbReference>
<feature type="domain" description="PABS" evidence="9">
    <location>
        <begin position="11"/>
        <end position="246"/>
    </location>
</feature>
<dbReference type="SUPFAM" id="SSF46767">
    <property type="entry name" value="Methylated DNA-protein cysteine methyltransferase, C-terminal domain"/>
    <property type="match status" value="1"/>
</dbReference>
<keyword evidence="4" id="KW-0560">Oxidoreductase</keyword>
<evidence type="ECO:0000256" key="7">
    <source>
        <dbReference type="RuleBase" id="RU003836"/>
    </source>
</evidence>
<dbReference type="GO" id="GO:0005737">
    <property type="term" value="C:cytoplasm"/>
    <property type="evidence" value="ECO:0007669"/>
    <property type="project" value="TreeGrafter"/>
</dbReference>
<dbReference type="Proteomes" id="UP000757232">
    <property type="component" value="Unassembled WGS sequence"/>
</dbReference>
<accession>A0A9Q5I1N7</accession>
<dbReference type="Gene3D" id="1.10.10.10">
    <property type="entry name" value="Winged helix-like DNA-binding domain superfamily/Winged helix DNA-binding domain"/>
    <property type="match status" value="1"/>
</dbReference>
<dbReference type="PANTHER" id="PTHR11133">
    <property type="entry name" value="SACCHAROPINE DEHYDROGENASE"/>
    <property type="match status" value="1"/>
</dbReference>
<dbReference type="GO" id="GO:0015940">
    <property type="term" value="P:pantothenate biosynthetic process"/>
    <property type="evidence" value="ECO:0007669"/>
    <property type="project" value="UniProtKB-ARBA"/>
</dbReference>
<keyword evidence="2 6" id="KW-0808">Transferase</keyword>
<dbReference type="FunFam" id="3.30.360.10:FF:000008">
    <property type="entry name" value="Alpha-aminoadipic semialdehyde synthase, mitochondrial"/>
    <property type="match status" value="1"/>
</dbReference>
<dbReference type="InterPro" id="IPR032095">
    <property type="entry name" value="Sacchrp_dh-like_C"/>
</dbReference>
<dbReference type="PROSITE" id="PS51006">
    <property type="entry name" value="PABS_2"/>
    <property type="match status" value="1"/>
</dbReference>